<reference evidence="2" key="1">
    <citation type="submission" date="2017-08" db="EMBL/GenBank/DDBJ databases">
        <title>USMARCv1.0.</title>
        <authorList>
            <person name="Hannum G.I."/>
            <person name="Koren S."/>
            <person name="Schroeder S.G."/>
            <person name="Chin S.C."/>
            <person name="Nonneman D.J."/>
            <person name="Becker S.A."/>
            <person name="Rosen B.D."/>
            <person name="Bickhart D.M."/>
            <person name="Putnam N.H."/>
            <person name="Green R.E."/>
            <person name="Tuggle C.K."/>
            <person name="Liu H."/>
            <person name="Rohrer G.A."/>
            <person name="Warr A."/>
            <person name="Hall R."/>
            <person name="Kim K."/>
            <person name="Hume D.A."/>
            <person name="Talbot R."/>
            <person name="Chow W."/>
            <person name="Howe K."/>
            <person name="Schwartz A.S."/>
            <person name="Watson M."/>
            <person name="Archibald A.L."/>
            <person name="Phillippy A.M."/>
            <person name="Smith T.P.L."/>
        </authorList>
    </citation>
    <scope>NUCLEOTIDE SEQUENCE [LARGE SCALE GENOMIC DNA]</scope>
</reference>
<organism evidence="1 2">
    <name type="scientific">Sus scrofa</name>
    <name type="common">Pig</name>
    <dbReference type="NCBI Taxonomy" id="9823"/>
    <lineage>
        <taxon>Eukaryota</taxon>
        <taxon>Metazoa</taxon>
        <taxon>Chordata</taxon>
        <taxon>Craniata</taxon>
        <taxon>Vertebrata</taxon>
        <taxon>Euteleostomi</taxon>
        <taxon>Mammalia</taxon>
        <taxon>Eutheria</taxon>
        <taxon>Laurasiatheria</taxon>
        <taxon>Artiodactyla</taxon>
        <taxon>Suina</taxon>
        <taxon>Suidae</taxon>
        <taxon>Sus</taxon>
    </lineage>
</organism>
<sequence>MLPLPLRLSRILPRLFLVSSGDSPSWALLGLKLHHSSQSHGFYLVGLCVYVWPSPWVSSSLKDTSPTGLRAHPTPV</sequence>
<evidence type="ECO:0000313" key="2">
    <source>
        <dbReference type="Proteomes" id="UP000314985"/>
    </source>
</evidence>
<dbReference type="AlphaFoldDB" id="A0A4X1VHR5"/>
<proteinExistence type="predicted"/>
<accession>A0A4X1VHR5</accession>
<reference evidence="1" key="2">
    <citation type="submission" date="2025-08" db="UniProtKB">
        <authorList>
            <consortium name="Ensembl"/>
        </authorList>
    </citation>
    <scope>IDENTIFICATION</scope>
</reference>
<dbReference type="Proteomes" id="UP000314985">
    <property type="component" value="Unassembled WGS sequence"/>
</dbReference>
<evidence type="ECO:0000313" key="1">
    <source>
        <dbReference type="Ensembl" id="ENSSSCP00070040998.1"/>
    </source>
</evidence>
<dbReference type="Ensembl" id="ENSSSCT00070048551.1">
    <property type="protein sequence ID" value="ENSSSCP00070040998.1"/>
    <property type="gene ID" value="ENSSSCG00070024317.1"/>
</dbReference>
<name>A0A4X1VHR5_PIG</name>
<protein>
    <submittedName>
        <fullName evidence="1">Uncharacterized protein</fullName>
    </submittedName>
</protein>